<feature type="chain" id="PRO_5011117950" evidence="1">
    <location>
        <begin position="28"/>
        <end position="118"/>
    </location>
</feature>
<gene>
    <name evidence="2" type="ORF">AWB66_01265</name>
</gene>
<accession>A0A158FUS6</accession>
<name>A0A158FUS6_9BURK</name>
<evidence type="ECO:0000313" key="3">
    <source>
        <dbReference type="Proteomes" id="UP000054717"/>
    </source>
</evidence>
<dbReference type="Proteomes" id="UP000054717">
    <property type="component" value="Unassembled WGS sequence"/>
</dbReference>
<evidence type="ECO:0000256" key="1">
    <source>
        <dbReference type="SAM" id="SignalP"/>
    </source>
</evidence>
<keyword evidence="2" id="KW-0449">Lipoprotein</keyword>
<dbReference type="RefSeq" id="WP_087629430.1">
    <property type="nucleotide sequence ID" value="NZ_FCNZ02000004.1"/>
</dbReference>
<reference evidence="2" key="1">
    <citation type="submission" date="2016-01" db="EMBL/GenBank/DDBJ databases">
        <authorList>
            <person name="Peeters Charlotte."/>
        </authorList>
    </citation>
    <scope>NUCLEOTIDE SEQUENCE</scope>
    <source>
        <strain evidence="2">LMG 22936</strain>
    </source>
</reference>
<evidence type="ECO:0000313" key="2">
    <source>
        <dbReference type="EMBL" id="SAL23594.1"/>
    </source>
</evidence>
<protein>
    <submittedName>
        <fullName evidence="2">Lipoprotein</fullName>
    </submittedName>
</protein>
<dbReference type="NCBIfam" id="NF042415">
    <property type="entry name" value="STY0301_fam"/>
    <property type="match status" value="1"/>
</dbReference>
<comment type="caution">
    <text evidence="2">The sequence shown here is derived from an EMBL/GenBank/DDBJ whole genome shotgun (WGS) entry which is preliminary data.</text>
</comment>
<feature type="signal peptide" evidence="1">
    <location>
        <begin position="1"/>
        <end position="27"/>
    </location>
</feature>
<proteinExistence type="predicted"/>
<dbReference type="PROSITE" id="PS51257">
    <property type="entry name" value="PROKAR_LIPOPROTEIN"/>
    <property type="match status" value="1"/>
</dbReference>
<dbReference type="EMBL" id="FCNZ02000004">
    <property type="protein sequence ID" value="SAL23594.1"/>
    <property type="molecule type" value="Genomic_DNA"/>
</dbReference>
<sequence>MWWSRAINLLAAAAACCFFCLSTVAAAKVIVCPRLPGTRELYVQVFDGKPEELVSLMADHGDDRHGYWKLGYVYDEGRSVTVQCVYANEERRDITLKRRVDMCRYRIDSAGTTSLRCE</sequence>
<organism evidence="2 3">
    <name type="scientific">Caballeronia telluris</name>
    <dbReference type="NCBI Taxonomy" id="326475"/>
    <lineage>
        <taxon>Bacteria</taxon>
        <taxon>Pseudomonadati</taxon>
        <taxon>Pseudomonadota</taxon>
        <taxon>Betaproteobacteria</taxon>
        <taxon>Burkholderiales</taxon>
        <taxon>Burkholderiaceae</taxon>
        <taxon>Caballeronia</taxon>
    </lineage>
</organism>
<dbReference type="InterPro" id="IPR049973">
    <property type="entry name" value="STY0301-like"/>
</dbReference>
<keyword evidence="1" id="KW-0732">Signal</keyword>
<keyword evidence="3" id="KW-1185">Reference proteome</keyword>
<dbReference type="STRING" id="326475.AWB66_01265"/>
<dbReference type="AlphaFoldDB" id="A0A158FUS6"/>